<keyword evidence="2" id="KW-1185">Reference proteome</keyword>
<gene>
    <name evidence="1" type="ORF">AWB77_06182</name>
</gene>
<dbReference type="OrthoDB" id="9805272at2"/>
<dbReference type="RefSeq" id="WP_061138202.1">
    <property type="nucleotide sequence ID" value="NZ_FCNX02000021.1"/>
</dbReference>
<dbReference type="Proteomes" id="UP000054903">
    <property type="component" value="Unassembled WGS sequence"/>
</dbReference>
<dbReference type="Gene3D" id="3.20.20.70">
    <property type="entry name" value="Aldolase class I"/>
    <property type="match status" value="1"/>
</dbReference>
<evidence type="ECO:0000313" key="2">
    <source>
        <dbReference type="Proteomes" id="UP000054903"/>
    </source>
</evidence>
<reference evidence="1" key="1">
    <citation type="submission" date="2016-01" db="EMBL/GenBank/DDBJ databases">
        <authorList>
            <person name="Peeters C."/>
        </authorList>
    </citation>
    <scope>NUCLEOTIDE SEQUENCE</scope>
    <source>
        <strain evidence="1">LMG 29320</strain>
    </source>
</reference>
<name>A0A158E1C3_9BURK</name>
<dbReference type="SUPFAM" id="SSF51569">
    <property type="entry name" value="Aldolase"/>
    <property type="match status" value="1"/>
</dbReference>
<dbReference type="Pfam" id="PF06187">
    <property type="entry name" value="DUF993"/>
    <property type="match status" value="1"/>
</dbReference>
<dbReference type="InterPro" id="IPR013785">
    <property type="entry name" value="Aldolase_TIM"/>
</dbReference>
<evidence type="ECO:0000313" key="1">
    <source>
        <dbReference type="EMBL" id="SAL00638.1"/>
    </source>
</evidence>
<sequence>MNSLELPTSSGALERYTLAGTPLPEVDHAAPFNRIALSAAHVVADPFANADPSGGGCIDWDKTLEYRRYLAGLGLGIAEAMDTAQRGMGLDWQEALQLIRRTRAELADSRVPIFNGCGTDHLDPASVDSLDAVVSAYLQQVDAIQTAGGRLILMASRALARIARTPDDYATVYRRVLAQVEQPVILHWLGDMFDPALAGYWGTDDLTAARDVALEVMRESAANVDGIKVSLLDKQREIDMRRLLPDGVKMYTGDDFNYPELIAGDEAGYSHALLGIFDGIAPAASAALAELAAGRRERFDAILAPTLPLSRHIFRAPTRFYKTGIVFLAFLNGHQSHMTMLAGHQAMRPLPYFVDLFKLADAAGLLRQPELAVARMKRFLAVYGVSQD</sequence>
<dbReference type="EMBL" id="FCNX02000021">
    <property type="protein sequence ID" value="SAL00638.1"/>
    <property type="molecule type" value="Genomic_DNA"/>
</dbReference>
<accession>A0A158E1C3</accession>
<dbReference type="InterPro" id="IPR009334">
    <property type="entry name" value="DUF993"/>
</dbReference>
<comment type="caution">
    <text evidence="1">The sequence shown here is derived from an EMBL/GenBank/DDBJ whole genome shotgun (WGS) entry which is preliminary data.</text>
</comment>
<dbReference type="STRING" id="1777138.AWB77_06182"/>
<proteinExistence type="predicted"/>
<organism evidence="1 2">
    <name type="scientific">Caballeronia fortuita</name>
    <dbReference type="NCBI Taxonomy" id="1777138"/>
    <lineage>
        <taxon>Bacteria</taxon>
        <taxon>Pseudomonadati</taxon>
        <taxon>Pseudomonadota</taxon>
        <taxon>Betaproteobacteria</taxon>
        <taxon>Burkholderiales</taxon>
        <taxon>Burkholderiaceae</taxon>
        <taxon>Caballeronia</taxon>
    </lineage>
</organism>
<evidence type="ECO:0008006" key="3">
    <source>
        <dbReference type="Google" id="ProtNLM"/>
    </source>
</evidence>
<dbReference type="AlphaFoldDB" id="A0A158E1C3"/>
<protein>
    <recommendedName>
        <fullName evidence="3">Dihydrodipicolinate synthase family protein</fullName>
    </recommendedName>
</protein>